<evidence type="ECO:0000256" key="3">
    <source>
        <dbReference type="ARBA" id="ARBA00022964"/>
    </source>
</evidence>
<dbReference type="VEuPathDB" id="AmoebaDB:ACA1_091050"/>
<evidence type="ECO:0000313" key="9">
    <source>
        <dbReference type="Proteomes" id="UP000011083"/>
    </source>
</evidence>
<name>L8GHT3_ACACF</name>
<organism evidence="8 9">
    <name type="scientific">Acanthamoeba castellanii (strain ATCC 30010 / Neff)</name>
    <dbReference type="NCBI Taxonomy" id="1257118"/>
    <lineage>
        <taxon>Eukaryota</taxon>
        <taxon>Amoebozoa</taxon>
        <taxon>Discosea</taxon>
        <taxon>Longamoebia</taxon>
        <taxon>Centramoebida</taxon>
        <taxon>Acanthamoebidae</taxon>
        <taxon>Acanthamoeba</taxon>
    </lineage>
</organism>
<evidence type="ECO:0000256" key="4">
    <source>
        <dbReference type="ARBA" id="ARBA00023002"/>
    </source>
</evidence>
<feature type="repeat" description="ANK" evidence="5">
    <location>
        <begin position="141"/>
        <end position="173"/>
    </location>
</feature>
<feature type="repeat" description="ANK" evidence="5">
    <location>
        <begin position="93"/>
        <end position="125"/>
    </location>
</feature>
<evidence type="ECO:0000256" key="1">
    <source>
        <dbReference type="ARBA" id="ARBA00001961"/>
    </source>
</evidence>
<keyword evidence="4" id="KW-0560">Oxidoreductase</keyword>
<evidence type="ECO:0000256" key="2">
    <source>
        <dbReference type="ARBA" id="ARBA00022896"/>
    </source>
</evidence>
<dbReference type="Gene3D" id="1.25.40.20">
    <property type="entry name" value="Ankyrin repeat-containing domain"/>
    <property type="match status" value="1"/>
</dbReference>
<proteinExistence type="predicted"/>
<feature type="domain" description="Prolyl 4-hydroxylase alpha subunit" evidence="7">
    <location>
        <begin position="285"/>
        <end position="458"/>
    </location>
</feature>
<evidence type="ECO:0000259" key="7">
    <source>
        <dbReference type="SMART" id="SM00702"/>
    </source>
</evidence>
<sequence>MDSTTTNEAGAVPACASSSSTSVLDGEPEIVRAAHEGDEERALELLQEETVDPNTRTCKGAYPLLHVAALSDLPLLAARLLELGALPDALDRDGYTALHYAVTWEAIDTIQTLIKGGASVNALTRDNIYYLNGSIPMVMVGGRTALHLAAEKGYVECVQLLIEGGVDPELKDYSGRTAYDLAVNKKHWHVAGLLKPDTVELSRVPKHVAQVPPNDVEDRNGVRNRIELVRKQEKRDYRAHIRENYRPLHSDVYTLHESMFEDSFLRAINDGSEAALRSLLEEVHPGIYSFPMLKLSFCDRLLEELDHLEQSGLSLKRPNSMNAYGVILSDVGFKEMMHQLMRRYVCPLATLLYAEQGGDSLDRLHSFVVKYKIGEDLDLKEHVDDSEVTLNVSLGKSFAGGDLDFNGVANTPTSKNDHFTCGHSPGVAVLHLGSHWHSALKISECRRGKKTVSTPKCLAKADS</sequence>
<dbReference type="Pfam" id="PF25238">
    <property type="entry name" value="OGFOD2-like"/>
    <property type="match status" value="1"/>
</dbReference>
<dbReference type="SUPFAM" id="SSF48403">
    <property type="entry name" value="Ankyrin repeat"/>
    <property type="match status" value="1"/>
</dbReference>
<dbReference type="OrthoDB" id="539213at2759"/>
<dbReference type="GO" id="GO:0031418">
    <property type="term" value="F:L-ascorbic acid binding"/>
    <property type="evidence" value="ECO:0007669"/>
    <property type="project" value="UniProtKB-KW"/>
</dbReference>
<dbReference type="InterPro" id="IPR002110">
    <property type="entry name" value="Ankyrin_rpt"/>
</dbReference>
<accession>L8GHT3</accession>
<evidence type="ECO:0000256" key="6">
    <source>
        <dbReference type="SAM" id="MobiDB-lite"/>
    </source>
</evidence>
<evidence type="ECO:0000313" key="8">
    <source>
        <dbReference type="EMBL" id="ELR12605.1"/>
    </source>
</evidence>
<feature type="region of interest" description="Disordered" evidence="6">
    <location>
        <begin position="1"/>
        <end position="26"/>
    </location>
</feature>
<dbReference type="PROSITE" id="PS50297">
    <property type="entry name" value="ANK_REP_REGION"/>
    <property type="match status" value="2"/>
</dbReference>
<dbReference type="PANTHER" id="PTHR24014:SF4">
    <property type="entry name" value="2-OXOGLUTARATE AND IRON-DEPENDENT OXYGENASE DOMAIN-CONTAINING PROTEIN 2"/>
    <property type="match status" value="1"/>
</dbReference>
<dbReference type="Pfam" id="PF12796">
    <property type="entry name" value="Ank_2"/>
    <property type="match status" value="2"/>
</dbReference>
<dbReference type="AlphaFoldDB" id="L8GHT3"/>
<dbReference type="RefSeq" id="XP_004334618.1">
    <property type="nucleotide sequence ID" value="XM_004334570.1"/>
</dbReference>
<gene>
    <name evidence="8" type="ORF">ACA1_091050</name>
</gene>
<dbReference type="Proteomes" id="UP000011083">
    <property type="component" value="Unassembled WGS sequence"/>
</dbReference>
<dbReference type="KEGG" id="acan:ACA1_091050"/>
<dbReference type="GO" id="GO:0051213">
    <property type="term" value="F:dioxygenase activity"/>
    <property type="evidence" value="ECO:0007669"/>
    <property type="project" value="UniProtKB-KW"/>
</dbReference>
<evidence type="ECO:0000256" key="5">
    <source>
        <dbReference type="PROSITE-ProRule" id="PRU00023"/>
    </source>
</evidence>
<comment type="cofactor">
    <cofactor evidence="1">
        <name>L-ascorbate</name>
        <dbReference type="ChEBI" id="CHEBI:38290"/>
    </cofactor>
</comment>
<dbReference type="PANTHER" id="PTHR24014">
    <property type="entry name" value="2-OXOGLUTARATE AND IRON-DEPENDENT OXYGENASE DOMAIN-CONTAINING PROTEIN 2"/>
    <property type="match status" value="1"/>
</dbReference>
<dbReference type="InterPro" id="IPR006620">
    <property type="entry name" value="Pro_4_hyd_alph"/>
</dbReference>
<dbReference type="PROSITE" id="PS50088">
    <property type="entry name" value="ANK_REPEAT"/>
    <property type="match status" value="2"/>
</dbReference>
<keyword evidence="9" id="KW-1185">Reference proteome</keyword>
<keyword evidence="5" id="KW-0040">ANK repeat</keyword>
<dbReference type="GeneID" id="14913447"/>
<dbReference type="SMART" id="SM00248">
    <property type="entry name" value="ANK"/>
    <property type="match status" value="4"/>
</dbReference>
<keyword evidence="3" id="KW-0223">Dioxygenase</keyword>
<reference evidence="8 9" key="1">
    <citation type="journal article" date="2013" name="Genome Biol.">
        <title>Genome of Acanthamoeba castellanii highlights extensive lateral gene transfer and early evolution of tyrosine kinase signaling.</title>
        <authorList>
            <person name="Clarke M."/>
            <person name="Lohan A.J."/>
            <person name="Liu B."/>
            <person name="Lagkouvardos I."/>
            <person name="Roy S."/>
            <person name="Zafar N."/>
            <person name="Bertelli C."/>
            <person name="Schilde C."/>
            <person name="Kianianmomeni A."/>
            <person name="Burglin T.R."/>
            <person name="Frech C."/>
            <person name="Turcotte B."/>
            <person name="Kopec K.O."/>
            <person name="Synnott J.M."/>
            <person name="Choo C."/>
            <person name="Paponov I."/>
            <person name="Finkler A."/>
            <person name="Soon Heng Tan C."/>
            <person name="Hutchins A.P."/>
            <person name="Weinmeier T."/>
            <person name="Rattei T."/>
            <person name="Chu J.S."/>
            <person name="Gimenez G."/>
            <person name="Irimia M."/>
            <person name="Rigden D.J."/>
            <person name="Fitzpatrick D.A."/>
            <person name="Lorenzo-Morales J."/>
            <person name="Bateman A."/>
            <person name="Chiu C.H."/>
            <person name="Tang P."/>
            <person name="Hegemann P."/>
            <person name="Fromm H."/>
            <person name="Raoult D."/>
            <person name="Greub G."/>
            <person name="Miranda-Saavedra D."/>
            <person name="Chen N."/>
            <person name="Nash P."/>
            <person name="Ginger M.L."/>
            <person name="Horn M."/>
            <person name="Schaap P."/>
            <person name="Caler L."/>
            <person name="Loftus B."/>
        </authorList>
    </citation>
    <scope>NUCLEOTIDE SEQUENCE [LARGE SCALE GENOMIC DNA]</scope>
    <source>
        <strain evidence="8 9">Neff</strain>
    </source>
</reference>
<dbReference type="SMART" id="SM00702">
    <property type="entry name" value="P4Hc"/>
    <property type="match status" value="1"/>
</dbReference>
<keyword evidence="2" id="KW-0847">Vitamin C</keyword>
<dbReference type="InterPro" id="IPR036770">
    <property type="entry name" value="Ankyrin_rpt-contain_sf"/>
</dbReference>
<dbReference type="GO" id="GO:0016705">
    <property type="term" value="F:oxidoreductase activity, acting on paired donors, with incorporation or reduction of molecular oxygen"/>
    <property type="evidence" value="ECO:0007669"/>
    <property type="project" value="InterPro"/>
</dbReference>
<protein>
    <submittedName>
        <fullName evidence="8">Ankyrin repeat-containing protein</fullName>
    </submittedName>
</protein>
<dbReference type="EMBL" id="KB008103">
    <property type="protein sequence ID" value="ELR12605.1"/>
    <property type="molecule type" value="Genomic_DNA"/>
</dbReference>
<dbReference type="STRING" id="1257118.L8GHT3"/>
<dbReference type="GO" id="GO:0005506">
    <property type="term" value="F:iron ion binding"/>
    <property type="evidence" value="ECO:0007669"/>
    <property type="project" value="InterPro"/>
</dbReference>